<proteinExistence type="predicted"/>
<keyword evidence="1" id="KW-0812">Transmembrane</keyword>
<dbReference type="AlphaFoldDB" id="A0A9X2D730"/>
<protein>
    <submittedName>
        <fullName evidence="2">Uncharacterized protein</fullName>
    </submittedName>
</protein>
<dbReference type="RefSeq" id="WP_250826875.1">
    <property type="nucleotide sequence ID" value="NZ_JAMOIL010000008.1"/>
</dbReference>
<evidence type="ECO:0000256" key="1">
    <source>
        <dbReference type="SAM" id="Phobius"/>
    </source>
</evidence>
<comment type="caution">
    <text evidence="2">The sequence shown here is derived from an EMBL/GenBank/DDBJ whole genome shotgun (WGS) entry which is preliminary data.</text>
</comment>
<feature type="transmembrane region" description="Helical" evidence="1">
    <location>
        <begin position="51"/>
        <end position="67"/>
    </location>
</feature>
<accession>A0A9X2D730</accession>
<evidence type="ECO:0000313" key="2">
    <source>
        <dbReference type="EMBL" id="MCM0620209.1"/>
    </source>
</evidence>
<keyword evidence="1" id="KW-0472">Membrane</keyword>
<keyword evidence="1" id="KW-1133">Transmembrane helix</keyword>
<name>A0A9X2D730_9ACTN</name>
<gene>
    <name evidence="2" type="ORF">M8330_07865</name>
</gene>
<sequence length="245" mass="24306">MSSSTPRTRREGQVGPGALWSRAALLGSLVLLLGTVGHTSAAGLLPGPGAMLGLLVATIVLVAPALARPASALRIVVLTVLGQTGVHLALTLTAGHAGDATTTAATHGPVAGAGGPTLPTVDGHRVGSLAEAWSGTADVAHVAPALPVAHLVADMTAHAPMMLAHTLAAVAVGLWLAVGEKALFTVLALTGRRLVLPVALLRRAAAVAAVLTPCSRTWSAALVVPAPVSGWARSVPVLRGPPTVA</sequence>
<dbReference type="Proteomes" id="UP001139485">
    <property type="component" value="Unassembled WGS sequence"/>
</dbReference>
<evidence type="ECO:0000313" key="3">
    <source>
        <dbReference type="Proteomes" id="UP001139485"/>
    </source>
</evidence>
<dbReference type="EMBL" id="JAMOIL010000008">
    <property type="protein sequence ID" value="MCM0620209.1"/>
    <property type="molecule type" value="Genomic_DNA"/>
</dbReference>
<organism evidence="2 3">
    <name type="scientific">Nocardioides bruguierae</name>
    <dbReference type="NCBI Taxonomy" id="2945102"/>
    <lineage>
        <taxon>Bacteria</taxon>
        <taxon>Bacillati</taxon>
        <taxon>Actinomycetota</taxon>
        <taxon>Actinomycetes</taxon>
        <taxon>Propionibacteriales</taxon>
        <taxon>Nocardioidaceae</taxon>
        <taxon>Nocardioides</taxon>
    </lineage>
</organism>
<keyword evidence="3" id="KW-1185">Reference proteome</keyword>
<reference evidence="2" key="1">
    <citation type="submission" date="2022-05" db="EMBL/GenBank/DDBJ databases">
        <authorList>
            <person name="Tuo L."/>
        </authorList>
    </citation>
    <scope>NUCLEOTIDE SEQUENCE</scope>
    <source>
        <strain evidence="2">BSK12Z-4</strain>
    </source>
</reference>